<protein>
    <recommendedName>
        <fullName evidence="3">type I site-specific deoxyribonuclease</fullName>
        <ecNumber evidence="3">3.1.21.3</ecNumber>
    </recommendedName>
</protein>
<evidence type="ECO:0000256" key="10">
    <source>
        <dbReference type="ARBA" id="ARBA00023125"/>
    </source>
</evidence>
<keyword evidence="5" id="KW-0547">Nucleotide-binding</keyword>
<dbReference type="InterPro" id="IPR007409">
    <property type="entry name" value="Restrct_endonuc_type1_HsdR_N"/>
</dbReference>
<dbReference type="InterPro" id="IPR027417">
    <property type="entry name" value="P-loop_NTPase"/>
</dbReference>
<keyword evidence="10" id="KW-0238">DNA-binding</keyword>
<dbReference type="RefSeq" id="WP_115010662.1">
    <property type="nucleotide sequence ID" value="NZ_UGHV01000001.1"/>
</dbReference>
<dbReference type="Pfam" id="PF04313">
    <property type="entry name" value="HSDR_N"/>
    <property type="match status" value="1"/>
</dbReference>
<evidence type="ECO:0000259" key="11">
    <source>
        <dbReference type="PROSITE" id="PS51192"/>
    </source>
</evidence>
<dbReference type="Gene3D" id="3.90.1570.50">
    <property type="match status" value="1"/>
</dbReference>
<dbReference type="REBASE" id="431844">
    <property type="entry name" value="Hca12410ORF129P"/>
</dbReference>
<dbReference type="InterPro" id="IPR014001">
    <property type="entry name" value="Helicase_ATP-bd"/>
</dbReference>
<evidence type="ECO:0000256" key="1">
    <source>
        <dbReference type="ARBA" id="ARBA00000851"/>
    </source>
</evidence>
<dbReference type="PANTHER" id="PTHR30195">
    <property type="entry name" value="TYPE I SITE-SPECIFIC DEOXYRIBONUCLEASE PROTEIN SUBUNIT M AND R"/>
    <property type="match status" value="1"/>
</dbReference>
<feature type="domain" description="Helicase ATP-binding" evidence="11">
    <location>
        <begin position="333"/>
        <end position="507"/>
    </location>
</feature>
<dbReference type="SUPFAM" id="SSF52540">
    <property type="entry name" value="P-loop containing nucleoside triphosphate hydrolases"/>
    <property type="match status" value="1"/>
</dbReference>
<dbReference type="InterPro" id="IPR055180">
    <property type="entry name" value="HsdR_RecA-like_helicase_dom_2"/>
</dbReference>
<keyword evidence="7" id="KW-0255">Endonuclease</keyword>
<evidence type="ECO:0000313" key="12">
    <source>
        <dbReference type="EMBL" id="STO96319.1"/>
    </source>
</evidence>
<evidence type="ECO:0000256" key="2">
    <source>
        <dbReference type="ARBA" id="ARBA00008598"/>
    </source>
</evidence>
<keyword evidence="8 12" id="KW-0378">Hydrolase</keyword>
<evidence type="ECO:0000313" key="13">
    <source>
        <dbReference type="Proteomes" id="UP000254841"/>
    </source>
</evidence>
<comment type="similarity">
    <text evidence="2">Belongs to the HsdR family.</text>
</comment>
<proteinExistence type="inferred from homology"/>
<dbReference type="Gene3D" id="3.40.50.300">
    <property type="entry name" value="P-loop containing nucleotide triphosphate hydrolases"/>
    <property type="match status" value="2"/>
</dbReference>
<dbReference type="InterPro" id="IPR040980">
    <property type="entry name" value="SWI2_SNF2"/>
</dbReference>
<evidence type="ECO:0000256" key="7">
    <source>
        <dbReference type="ARBA" id="ARBA00022759"/>
    </source>
</evidence>
<dbReference type="Pfam" id="PF18766">
    <property type="entry name" value="SWI2_SNF2"/>
    <property type="match status" value="1"/>
</dbReference>
<reference evidence="12 13" key="1">
    <citation type="submission" date="2018-06" db="EMBL/GenBank/DDBJ databases">
        <authorList>
            <consortium name="Pathogen Informatics"/>
            <person name="Doyle S."/>
        </authorList>
    </citation>
    <scope>NUCLEOTIDE SEQUENCE [LARGE SCALE GENOMIC DNA]</scope>
    <source>
        <strain evidence="12 13">NCTC12410</strain>
    </source>
</reference>
<dbReference type="CDD" id="cd22332">
    <property type="entry name" value="HsdR_N"/>
    <property type="match status" value="1"/>
</dbReference>
<sequence>MAKGFSEDSRVKIPALITLTRLGFAYRSLKNAEFEPRTNILIPSFAKALRTLNPTLRQGSLDKALEHIAFILSYDDCGRAFYESLCYGLSGHTIEEADSIKLIDWDNFSSNMFEVVTELPYGGDESGAGSFRPDITLCINGLPLCFIEVKKPNNEQGIQAELKRAKERFSNPAFKRFFHCTQIIVYSNNCAYDASELTPISGAFYSTSYSLKPNHFREESPQAALPEVDSTTLKAILQDTNSQALLSTQEFATNLAPTTPTNSLLISLFTLERLQVFLRYGIAFVESSSSHQSPTQSPTIEKHIMRYPQFFALCAIKDKLHQWHKAKSNSAQIPQPLPLKRGIIWHTQGSGKTALSFYATRWIKDFYQSLGIITKFYFITDRLDLYKQASSEFSKRGLRVKEIESKQDFISELSSLKCNNQEGKDEMIVVNIQKFSQDSLALPNSYALAFQRVFFIDEAHRSYDPKGSFLTHLFTTDRQAIFLSLTGTPLLGSSSRSKSTQIFGEYIHRYYYDSSIKDGYTLRLIKEDIQASYKETLRDRLKALELEQGSLDSKAIYAHKSFVTPLYKYIYDDFTQSRAKLGDESIGAMVVCASSEQARELFALSQAISPPPPVSSSLDSKPLTSALILHDQGDKHSRAKDIEDFKAGKISLLFVYNMLLTGFDAPRLKKLYLCRKIESHNLLQALTRVNRPYKSFHYGYVVDFADIDREFDKTNKAYWDELHRELGDDIDSYTGLFKTPEEIKAELESIKATLWEYDTNNAEEFRLQIEKLSKDKLHTLQSQLQSARELYNLIALHGYKELESKLPFSSLARLLQVLQDRLQTLHIQEIIDSTDPDPSLLSQALEDYIFSFTKIDEKELLLLDGLKSQIARTREAFLSNMDNADPIYTTLYQELKRLLAKRHINPTQEQIAALDSEYKSLQARIDALNAADERLCAKYDKDPKFLRIHKRLRESLHLADPSIHESLLAIKHTIDHQLLNNRELLANQAFFTTELNQLTKSQAKALLETRYSRETRSTLTSLLANEYLHQYKGESA</sequence>
<evidence type="ECO:0000256" key="6">
    <source>
        <dbReference type="ARBA" id="ARBA00022747"/>
    </source>
</evidence>
<dbReference type="GO" id="GO:0009035">
    <property type="term" value="F:type I site-specific deoxyribonuclease activity"/>
    <property type="evidence" value="ECO:0007669"/>
    <property type="project" value="UniProtKB-EC"/>
</dbReference>
<dbReference type="EC" id="3.1.21.3" evidence="3"/>
<dbReference type="InterPro" id="IPR051268">
    <property type="entry name" value="Type-I_R_enzyme_R_subunit"/>
</dbReference>
<dbReference type="Proteomes" id="UP000254841">
    <property type="component" value="Unassembled WGS sequence"/>
</dbReference>
<dbReference type="GO" id="GO:0003677">
    <property type="term" value="F:DNA binding"/>
    <property type="evidence" value="ECO:0007669"/>
    <property type="project" value="UniProtKB-KW"/>
</dbReference>
<evidence type="ECO:0000256" key="9">
    <source>
        <dbReference type="ARBA" id="ARBA00022840"/>
    </source>
</evidence>
<keyword evidence="9" id="KW-0067">ATP-binding</keyword>
<keyword evidence="6" id="KW-0680">Restriction system</keyword>
<dbReference type="GO" id="GO:0005524">
    <property type="term" value="F:ATP binding"/>
    <property type="evidence" value="ECO:0007669"/>
    <property type="project" value="UniProtKB-KW"/>
</dbReference>
<comment type="catalytic activity">
    <reaction evidence="1">
        <text>Endonucleolytic cleavage of DNA to give random double-stranded fragments with terminal 5'-phosphates, ATP is simultaneously hydrolyzed.</text>
        <dbReference type="EC" id="3.1.21.3"/>
    </reaction>
</comment>
<evidence type="ECO:0000256" key="4">
    <source>
        <dbReference type="ARBA" id="ARBA00022722"/>
    </source>
</evidence>
<dbReference type="OrthoDB" id="9758243at2"/>
<evidence type="ECO:0000256" key="8">
    <source>
        <dbReference type="ARBA" id="ARBA00022801"/>
    </source>
</evidence>
<dbReference type="PROSITE" id="PS51192">
    <property type="entry name" value="HELICASE_ATP_BIND_1"/>
    <property type="match status" value="1"/>
</dbReference>
<dbReference type="GO" id="GO:0009307">
    <property type="term" value="P:DNA restriction-modification system"/>
    <property type="evidence" value="ECO:0007669"/>
    <property type="project" value="UniProtKB-KW"/>
</dbReference>
<organism evidence="12 13">
    <name type="scientific">Helicobacter canis</name>
    <dbReference type="NCBI Taxonomy" id="29419"/>
    <lineage>
        <taxon>Bacteria</taxon>
        <taxon>Pseudomonadati</taxon>
        <taxon>Campylobacterota</taxon>
        <taxon>Epsilonproteobacteria</taxon>
        <taxon>Campylobacterales</taxon>
        <taxon>Helicobacteraceae</taxon>
        <taxon>Helicobacter</taxon>
    </lineage>
</organism>
<keyword evidence="4" id="KW-0540">Nuclease</keyword>
<dbReference type="AlphaFoldDB" id="A0A377J1U9"/>
<evidence type="ECO:0000256" key="3">
    <source>
        <dbReference type="ARBA" id="ARBA00012654"/>
    </source>
</evidence>
<name>A0A377J1U9_9HELI</name>
<dbReference type="Pfam" id="PF22679">
    <property type="entry name" value="T1R_D3-like"/>
    <property type="match status" value="1"/>
</dbReference>
<dbReference type="PANTHER" id="PTHR30195:SF15">
    <property type="entry name" value="TYPE I RESTRICTION ENZYME HINDI ENDONUCLEASE SUBUNIT"/>
    <property type="match status" value="1"/>
</dbReference>
<evidence type="ECO:0000256" key="5">
    <source>
        <dbReference type="ARBA" id="ARBA00022741"/>
    </source>
</evidence>
<dbReference type="EMBL" id="UGHV01000001">
    <property type="protein sequence ID" value="STO96319.1"/>
    <property type="molecule type" value="Genomic_DNA"/>
</dbReference>
<dbReference type="SMART" id="SM00487">
    <property type="entry name" value="DEXDc"/>
    <property type="match status" value="1"/>
</dbReference>
<gene>
    <name evidence="12" type="primary">hsdR_1</name>
    <name evidence="12" type="ORF">NCTC12410_00128</name>
</gene>
<accession>A0A377J1U9</accession>